<reference evidence="1 2" key="1">
    <citation type="submission" date="2018-10" db="EMBL/GenBank/DDBJ databases">
        <title>Genomic Encyclopedia of Type Strains, Phase IV (KMG-IV): sequencing the most valuable type-strain genomes for metagenomic binning, comparative biology and taxonomic classification.</title>
        <authorList>
            <person name="Goeker M."/>
        </authorList>
    </citation>
    <scope>NUCLEOTIDE SEQUENCE [LARGE SCALE GENOMIC DNA]</scope>
    <source>
        <strain evidence="1 2">DSM 23229</strain>
    </source>
</reference>
<organism evidence="1 2">
    <name type="scientific">Kushneria sinocarnis</name>
    <dbReference type="NCBI Taxonomy" id="595502"/>
    <lineage>
        <taxon>Bacteria</taxon>
        <taxon>Pseudomonadati</taxon>
        <taxon>Pseudomonadota</taxon>
        <taxon>Gammaproteobacteria</taxon>
        <taxon>Oceanospirillales</taxon>
        <taxon>Halomonadaceae</taxon>
        <taxon>Kushneria</taxon>
    </lineage>
</organism>
<proteinExistence type="predicted"/>
<dbReference type="EMBL" id="RBIN01000007">
    <property type="protein sequence ID" value="RKQ97123.1"/>
    <property type="molecule type" value="Genomic_DNA"/>
</dbReference>
<dbReference type="RefSeq" id="WP_121173458.1">
    <property type="nucleotide sequence ID" value="NZ_RBIN01000007.1"/>
</dbReference>
<accession>A0A420WUL0</accession>
<protein>
    <recommendedName>
        <fullName evidence="3">ArsR family transcriptional regulator</fullName>
    </recommendedName>
</protein>
<evidence type="ECO:0000313" key="2">
    <source>
        <dbReference type="Proteomes" id="UP000281975"/>
    </source>
</evidence>
<evidence type="ECO:0008006" key="3">
    <source>
        <dbReference type="Google" id="ProtNLM"/>
    </source>
</evidence>
<keyword evidence="2" id="KW-1185">Reference proteome</keyword>
<comment type="caution">
    <text evidence="1">The sequence shown here is derived from an EMBL/GenBank/DDBJ whole genome shotgun (WGS) entry which is preliminary data.</text>
</comment>
<evidence type="ECO:0000313" key="1">
    <source>
        <dbReference type="EMBL" id="RKQ97123.1"/>
    </source>
</evidence>
<dbReference type="AlphaFoldDB" id="A0A420WUL0"/>
<dbReference type="Proteomes" id="UP000281975">
    <property type="component" value="Unassembled WGS sequence"/>
</dbReference>
<name>A0A420WUL0_9GAMM</name>
<sequence length="81" mass="9098">MTVHDIRHLKLPDAVLNVLRRIADPSIEEIAHEVESNGGGRHDLQALLGAICILENRGYYIVEHDDLDGIRYELVEPELSA</sequence>
<gene>
    <name evidence="1" type="ORF">C7446_2542</name>
</gene>